<gene>
    <name evidence="2" type="ORF">GCM10023165_04900</name>
</gene>
<sequence length="159" mass="18261">MKLSFDIAEIIRQKKAKYCRFVDTKQWKQFEALALPDARFIFYDVNGKVLHDFPSPESLLAPTARLLDGARSSHRVSNSELSLISETQVEAIWAMEDYLVFPAKNGKPATAMRGYGHYHEIWECKEDDWFLKKLELTRQIFHSYALPSEGGQGDMEGSL</sequence>
<dbReference type="RefSeq" id="WP_345535643.1">
    <property type="nucleotide sequence ID" value="NZ_BAABGJ010000002.1"/>
</dbReference>
<dbReference type="InterPro" id="IPR037401">
    <property type="entry name" value="SnoaL-like"/>
</dbReference>
<evidence type="ECO:0000313" key="3">
    <source>
        <dbReference type="Proteomes" id="UP001500975"/>
    </source>
</evidence>
<evidence type="ECO:0000259" key="1">
    <source>
        <dbReference type="Pfam" id="PF13577"/>
    </source>
</evidence>
<dbReference type="SUPFAM" id="SSF54427">
    <property type="entry name" value="NTF2-like"/>
    <property type="match status" value="1"/>
</dbReference>
<name>A0ABP8GWA8_9BURK</name>
<feature type="domain" description="SnoaL-like" evidence="1">
    <location>
        <begin position="11"/>
        <end position="134"/>
    </location>
</feature>
<keyword evidence="3" id="KW-1185">Reference proteome</keyword>
<dbReference type="EMBL" id="BAABGJ010000002">
    <property type="protein sequence ID" value="GAA4330916.1"/>
    <property type="molecule type" value="Genomic_DNA"/>
</dbReference>
<organism evidence="2 3">
    <name type="scientific">Variovorax defluvii</name>
    <dbReference type="NCBI Taxonomy" id="913761"/>
    <lineage>
        <taxon>Bacteria</taxon>
        <taxon>Pseudomonadati</taxon>
        <taxon>Pseudomonadota</taxon>
        <taxon>Betaproteobacteria</taxon>
        <taxon>Burkholderiales</taxon>
        <taxon>Comamonadaceae</taxon>
        <taxon>Variovorax</taxon>
    </lineage>
</organism>
<protein>
    <submittedName>
        <fullName evidence="2">Nuclear transport factor 2 family protein</fullName>
    </submittedName>
</protein>
<comment type="caution">
    <text evidence="2">The sequence shown here is derived from an EMBL/GenBank/DDBJ whole genome shotgun (WGS) entry which is preliminary data.</text>
</comment>
<dbReference type="Proteomes" id="UP001500975">
    <property type="component" value="Unassembled WGS sequence"/>
</dbReference>
<dbReference type="Gene3D" id="3.10.450.50">
    <property type="match status" value="1"/>
</dbReference>
<accession>A0ABP8GWA8</accession>
<proteinExistence type="predicted"/>
<evidence type="ECO:0000313" key="2">
    <source>
        <dbReference type="EMBL" id="GAA4330916.1"/>
    </source>
</evidence>
<dbReference type="Pfam" id="PF13577">
    <property type="entry name" value="SnoaL_4"/>
    <property type="match status" value="1"/>
</dbReference>
<reference evidence="3" key="1">
    <citation type="journal article" date="2019" name="Int. J. Syst. Evol. Microbiol.">
        <title>The Global Catalogue of Microorganisms (GCM) 10K type strain sequencing project: providing services to taxonomists for standard genome sequencing and annotation.</title>
        <authorList>
            <consortium name="The Broad Institute Genomics Platform"/>
            <consortium name="The Broad Institute Genome Sequencing Center for Infectious Disease"/>
            <person name="Wu L."/>
            <person name="Ma J."/>
        </authorList>
    </citation>
    <scope>NUCLEOTIDE SEQUENCE [LARGE SCALE GENOMIC DNA]</scope>
    <source>
        <strain evidence="3">JCM 17804</strain>
    </source>
</reference>
<dbReference type="InterPro" id="IPR032710">
    <property type="entry name" value="NTF2-like_dom_sf"/>
</dbReference>